<dbReference type="GO" id="GO:0098797">
    <property type="term" value="C:plasma membrane protein complex"/>
    <property type="evidence" value="ECO:0007669"/>
    <property type="project" value="TreeGrafter"/>
</dbReference>
<dbReference type="Gene3D" id="2.60.40.1120">
    <property type="entry name" value="Carboxypeptidase-like, regulatory domain"/>
    <property type="match status" value="1"/>
</dbReference>
<evidence type="ECO:0000256" key="3">
    <source>
        <dbReference type="ARBA" id="ARBA00022448"/>
    </source>
</evidence>
<evidence type="ECO:0000313" key="13">
    <source>
        <dbReference type="Proteomes" id="UP000199437"/>
    </source>
</evidence>
<comment type="subcellular location">
    <subcellularLocation>
        <location evidence="1">Cell inner membrane</location>
        <topology evidence="1">Single-pass membrane protein</topology>
        <orientation evidence="1">Periplasmic side</orientation>
    </subcellularLocation>
</comment>
<evidence type="ECO:0000256" key="6">
    <source>
        <dbReference type="ARBA" id="ARBA00022692"/>
    </source>
</evidence>
<dbReference type="Gene3D" id="3.30.1150.10">
    <property type="match status" value="1"/>
</dbReference>
<keyword evidence="6 10" id="KW-0812">Transmembrane</keyword>
<dbReference type="InterPro" id="IPR037682">
    <property type="entry name" value="TonB_C"/>
</dbReference>
<evidence type="ECO:0000256" key="7">
    <source>
        <dbReference type="ARBA" id="ARBA00022927"/>
    </source>
</evidence>
<feature type="transmembrane region" description="Helical" evidence="10">
    <location>
        <begin position="86"/>
        <end position="103"/>
    </location>
</feature>
<dbReference type="InterPro" id="IPR051045">
    <property type="entry name" value="TonB-dependent_transducer"/>
</dbReference>
<evidence type="ECO:0000256" key="5">
    <source>
        <dbReference type="ARBA" id="ARBA00022519"/>
    </source>
</evidence>
<dbReference type="AlphaFoldDB" id="A0A1I0RA79"/>
<dbReference type="SUPFAM" id="SSF49464">
    <property type="entry name" value="Carboxypeptidase regulatory domain-like"/>
    <property type="match status" value="1"/>
</dbReference>
<keyword evidence="9 10" id="KW-0472">Membrane</keyword>
<keyword evidence="13" id="KW-1185">Reference proteome</keyword>
<keyword evidence="4" id="KW-1003">Cell membrane</keyword>
<dbReference type="OrthoDB" id="1112758at2"/>
<proteinExistence type="inferred from homology"/>
<dbReference type="GO" id="GO:0055085">
    <property type="term" value="P:transmembrane transport"/>
    <property type="evidence" value="ECO:0007669"/>
    <property type="project" value="InterPro"/>
</dbReference>
<dbReference type="SUPFAM" id="SSF74653">
    <property type="entry name" value="TolA/TonB C-terminal domain"/>
    <property type="match status" value="1"/>
</dbReference>
<dbReference type="STRING" id="1267423.SAMN05216290_3331"/>
<dbReference type="InterPro" id="IPR008969">
    <property type="entry name" value="CarboxyPept-like_regulatory"/>
</dbReference>
<protein>
    <submittedName>
        <fullName evidence="12">TonB family C-terminal domain-containing protein</fullName>
    </submittedName>
</protein>
<dbReference type="NCBIfam" id="TIGR01352">
    <property type="entry name" value="tonB_Cterm"/>
    <property type="match status" value="1"/>
</dbReference>
<keyword evidence="8 10" id="KW-1133">Transmembrane helix</keyword>
<gene>
    <name evidence="12" type="ORF">SAMN05216290_3331</name>
</gene>
<accession>A0A1I0RA79</accession>
<evidence type="ECO:0000256" key="1">
    <source>
        <dbReference type="ARBA" id="ARBA00004383"/>
    </source>
</evidence>
<dbReference type="Pfam" id="PF13715">
    <property type="entry name" value="CarbopepD_reg_2"/>
    <property type="match status" value="1"/>
</dbReference>
<comment type="similarity">
    <text evidence="2">Belongs to the TonB family.</text>
</comment>
<dbReference type="RefSeq" id="WP_090259961.1">
    <property type="nucleotide sequence ID" value="NZ_FOIR01000003.1"/>
</dbReference>
<dbReference type="PROSITE" id="PS52015">
    <property type="entry name" value="TONB_CTD"/>
    <property type="match status" value="1"/>
</dbReference>
<dbReference type="InterPro" id="IPR006260">
    <property type="entry name" value="TonB/TolA_C"/>
</dbReference>
<dbReference type="PANTHER" id="PTHR33446:SF2">
    <property type="entry name" value="PROTEIN TONB"/>
    <property type="match status" value="1"/>
</dbReference>
<evidence type="ECO:0000256" key="2">
    <source>
        <dbReference type="ARBA" id="ARBA00006555"/>
    </source>
</evidence>
<keyword evidence="3" id="KW-0813">Transport</keyword>
<keyword evidence="7" id="KW-0653">Protein transport</keyword>
<dbReference type="Proteomes" id="UP000199437">
    <property type="component" value="Unassembled WGS sequence"/>
</dbReference>
<feature type="domain" description="TonB C-terminal" evidence="11">
    <location>
        <begin position="345"/>
        <end position="435"/>
    </location>
</feature>
<keyword evidence="5" id="KW-0997">Cell inner membrane</keyword>
<evidence type="ECO:0000259" key="11">
    <source>
        <dbReference type="PROSITE" id="PS52015"/>
    </source>
</evidence>
<name>A0A1I0RA79_9BACT</name>
<sequence length="435" mass="47931">MSKNNNHIEQLTPEILRLYHAGKLNAEQMHQVEKLMLDDSFYTDALDGFDEFSEAMLDQDLHALDNRLDEMLEESKPAIWLHWRKLAAAVILIGVCTSIFLLTQNEAPLPTKELTENKKTKSVDTTAVETKQPAAKIDTTLTETAPAQLQASEKAPIELNEVEEEISIDLDIEVSEKALAEIIFEEEVGDIVTSQAAVENERAALQKRNDSLLQSKAAGVASARLNTQAEAPAASFLPKENVLVGQVIDETGLALPGVTILKKGTGQGVSSNANGWFYLNQPDSSATYLAQFLGYVTQEFEPIYPDTIRIQLEPDAQALGEVVVTGLGRQTVTEPIKAKEAEPVIGYKDFQQYIKDNIRYPDAVRANKIRGRVVVSFTVESSGIIDNLIVEKSLGYGCDEEALRLIKEGPNWNAKVLSGGEPVASKVKVRIRFRP</sequence>
<organism evidence="12 13">
    <name type="scientific">Roseivirga pacifica</name>
    <dbReference type="NCBI Taxonomy" id="1267423"/>
    <lineage>
        <taxon>Bacteria</taxon>
        <taxon>Pseudomonadati</taxon>
        <taxon>Bacteroidota</taxon>
        <taxon>Cytophagia</taxon>
        <taxon>Cytophagales</taxon>
        <taxon>Roseivirgaceae</taxon>
        <taxon>Roseivirga</taxon>
    </lineage>
</organism>
<dbReference type="GO" id="GO:0015031">
    <property type="term" value="P:protein transport"/>
    <property type="evidence" value="ECO:0007669"/>
    <property type="project" value="UniProtKB-KW"/>
</dbReference>
<evidence type="ECO:0000313" key="12">
    <source>
        <dbReference type="EMBL" id="SEW37684.1"/>
    </source>
</evidence>
<evidence type="ECO:0000256" key="8">
    <source>
        <dbReference type="ARBA" id="ARBA00022989"/>
    </source>
</evidence>
<dbReference type="PANTHER" id="PTHR33446">
    <property type="entry name" value="PROTEIN TONB-RELATED"/>
    <property type="match status" value="1"/>
</dbReference>
<reference evidence="13" key="1">
    <citation type="submission" date="2016-10" db="EMBL/GenBank/DDBJ databases">
        <authorList>
            <person name="Varghese N."/>
            <person name="Submissions S."/>
        </authorList>
    </citation>
    <scope>NUCLEOTIDE SEQUENCE [LARGE SCALE GENOMIC DNA]</scope>
    <source>
        <strain evidence="13">CGMCC 1.12402</strain>
    </source>
</reference>
<evidence type="ECO:0000256" key="9">
    <source>
        <dbReference type="ARBA" id="ARBA00023136"/>
    </source>
</evidence>
<dbReference type="EMBL" id="FOIR01000003">
    <property type="protein sequence ID" value="SEW37684.1"/>
    <property type="molecule type" value="Genomic_DNA"/>
</dbReference>
<dbReference type="Pfam" id="PF03544">
    <property type="entry name" value="TonB_C"/>
    <property type="match status" value="1"/>
</dbReference>
<dbReference type="GeneID" id="99988008"/>
<evidence type="ECO:0000256" key="4">
    <source>
        <dbReference type="ARBA" id="ARBA00022475"/>
    </source>
</evidence>
<dbReference type="GO" id="GO:0031992">
    <property type="term" value="F:energy transducer activity"/>
    <property type="evidence" value="ECO:0007669"/>
    <property type="project" value="TreeGrafter"/>
</dbReference>
<evidence type="ECO:0000256" key="10">
    <source>
        <dbReference type="SAM" id="Phobius"/>
    </source>
</evidence>